<feature type="domain" description="Histidine kinase" evidence="6">
    <location>
        <begin position="178"/>
        <end position="412"/>
    </location>
</feature>
<dbReference type="InterPro" id="IPR036097">
    <property type="entry name" value="HisK_dim/P_sf"/>
</dbReference>
<evidence type="ECO:0000313" key="9">
    <source>
        <dbReference type="Proteomes" id="UP000787635"/>
    </source>
</evidence>
<dbReference type="SUPFAM" id="SSF52172">
    <property type="entry name" value="CheY-like"/>
    <property type="match status" value="1"/>
</dbReference>
<dbReference type="InterPro" id="IPR001789">
    <property type="entry name" value="Sig_transdc_resp-reg_receiver"/>
</dbReference>
<dbReference type="Pfam" id="PF00512">
    <property type="entry name" value="HisKA"/>
    <property type="match status" value="1"/>
</dbReference>
<comment type="caution">
    <text evidence="8">The sequence shown here is derived from an EMBL/GenBank/DDBJ whole genome shotgun (WGS) entry which is preliminary data.</text>
</comment>
<dbReference type="PROSITE" id="PS50110">
    <property type="entry name" value="RESPONSE_REGULATORY"/>
    <property type="match status" value="1"/>
</dbReference>
<feature type="coiled-coil region" evidence="5">
    <location>
        <begin position="131"/>
        <end position="158"/>
    </location>
</feature>
<evidence type="ECO:0000256" key="5">
    <source>
        <dbReference type="SAM" id="Coils"/>
    </source>
</evidence>
<gene>
    <name evidence="8" type="ORF">HEQ75_21185</name>
</gene>
<dbReference type="CDD" id="cd00082">
    <property type="entry name" value="HisKA"/>
    <property type="match status" value="1"/>
</dbReference>
<name>A0ABX1E836_9PROT</name>
<dbReference type="SMART" id="SM00448">
    <property type="entry name" value="REC"/>
    <property type="match status" value="1"/>
</dbReference>
<feature type="modified residue" description="4-aspartylphosphate" evidence="4">
    <location>
        <position position="50"/>
    </location>
</feature>
<evidence type="ECO:0000256" key="3">
    <source>
        <dbReference type="ARBA" id="ARBA00022553"/>
    </source>
</evidence>
<dbReference type="InterPro" id="IPR003661">
    <property type="entry name" value="HisK_dim/P_dom"/>
</dbReference>
<proteinExistence type="predicted"/>
<keyword evidence="5" id="KW-0175">Coiled coil</keyword>
<dbReference type="Gene3D" id="1.10.287.130">
    <property type="match status" value="1"/>
</dbReference>
<sequence length="412" mass="43540">MLVVDDEPQVTHHLVQGLSLLGLCALGAGSAAAALQILHDDPRVAVVITDIRMPNQDGLSLAQAITGSREEDQAIEIIVMTGHATLDDAAAAMRSRVSDFLRKPFRLAEAMRALTAGLDRAQRRRAQGRALKAQSLRLRALEAERSRLAAEMEAASLRLAKAPAPPGLTWKLERDMHAISHALRTPLVAISGGAELLGMPAQQQQEAEYLALLRNGVSQAREAVELVEELHQVERPVASPRQENVPLAALVAQQAALLQPEAAARSLRLEAGPLEPLSCTGDRARLRRAVALCLGAAMEWAPRDSQIGVRLDRAALAAAPGAETGGEAGSEAGAGAPLGGWAVLTVSVFPGPAPGQAPPPGIAFPEPDTVWSRTQEGLRFAIARHLAEQHDGRLTSWNGGAGTMALRLSLPL</sequence>
<evidence type="ECO:0000259" key="6">
    <source>
        <dbReference type="PROSITE" id="PS50109"/>
    </source>
</evidence>
<evidence type="ECO:0000313" key="8">
    <source>
        <dbReference type="EMBL" id="NKC33389.1"/>
    </source>
</evidence>
<evidence type="ECO:0000256" key="1">
    <source>
        <dbReference type="ARBA" id="ARBA00000085"/>
    </source>
</evidence>
<dbReference type="PANTHER" id="PTHR43547">
    <property type="entry name" value="TWO-COMPONENT HISTIDINE KINASE"/>
    <property type="match status" value="1"/>
</dbReference>
<accession>A0ABX1E836</accession>
<comment type="catalytic activity">
    <reaction evidence="1">
        <text>ATP + protein L-histidine = ADP + protein N-phospho-L-histidine.</text>
        <dbReference type="EC" id="2.7.13.3"/>
    </reaction>
</comment>
<evidence type="ECO:0000256" key="2">
    <source>
        <dbReference type="ARBA" id="ARBA00012438"/>
    </source>
</evidence>
<keyword evidence="3 4" id="KW-0597">Phosphoprotein</keyword>
<dbReference type="PROSITE" id="PS50109">
    <property type="entry name" value="HIS_KIN"/>
    <property type="match status" value="1"/>
</dbReference>
<dbReference type="SMART" id="SM00388">
    <property type="entry name" value="HisKA"/>
    <property type="match status" value="1"/>
</dbReference>
<protein>
    <recommendedName>
        <fullName evidence="2">histidine kinase</fullName>
        <ecNumber evidence="2">2.7.13.3</ecNumber>
    </recommendedName>
</protein>
<dbReference type="EMBL" id="JAAVNE010000044">
    <property type="protein sequence ID" value="NKC33389.1"/>
    <property type="molecule type" value="Genomic_DNA"/>
</dbReference>
<dbReference type="Proteomes" id="UP000787635">
    <property type="component" value="Unassembled WGS sequence"/>
</dbReference>
<keyword evidence="9" id="KW-1185">Reference proteome</keyword>
<dbReference type="SUPFAM" id="SSF47384">
    <property type="entry name" value="Homodimeric domain of signal transducing histidine kinase"/>
    <property type="match status" value="1"/>
</dbReference>
<dbReference type="InterPro" id="IPR005467">
    <property type="entry name" value="His_kinase_dom"/>
</dbReference>
<dbReference type="EC" id="2.7.13.3" evidence="2"/>
<evidence type="ECO:0000259" key="7">
    <source>
        <dbReference type="PROSITE" id="PS50110"/>
    </source>
</evidence>
<dbReference type="PANTHER" id="PTHR43547:SF2">
    <property type="entry name" value="HYBRID SIGNAL TRANSDUCTION HISTIDINE KINASE C"/>
    <property type="match status" value="1"/>
</dbReference>
<feature type="domain" description="Response regulatory" evidence="7">
    <location>
        <begin position="1"/>
        <end position="118"/>
    </location>
</feature>
<organism evidence="8 9">
    <name type="scientific">Falsiroseomonas selenitidurans</name>
    <dbReference type="NCBI Taxonomy" id="2716335"/>
    <lineage>
        <taxon>Bacteria</taxon>
        <taxon>Pseudomonadati</taxon>
        <taxon>Pseudomonadota</taxon>
        <taxon>Alphaproteobacteria</taxon>
        <taxon>Acetobacterales</taxon>
        <taxon>Roseomonadaceae</taxon>
        <taxon>Falsiroseomonas</taxon>
    </lineage>
</organism>
<dbReference type="Gene3D" id="3.40.50.2300">
    <property type="match status" value="1"/>
</dbReference>
<dbReference type="InterPro" id="IPR011006">
    <property type="entry name" value="CheY-like_superfamily"/>
</dbReference>
<reference evidence="8 9" key="1">
    <citation type="submission" date="2020-03" db="EMBL/GenBank/DDBJ databases">
        <title>Roseomonas selenitidurans sp. nov. isolated from urban soil.</title>
        <authorList>
            <person name="Liu H."/>
        </authorList>
    </citation>
    <scope>NUCLEOTIDE SEQUENCE [LARGE SCALE GENOMIC DNA]</scope>
    <source>
        <strain evidence="8 9">BU-1</strain>
    </source>
</reference>
<dbReference type="Pfam" id="PF00072">
    <property type="entry name" value="Response_reg"/>
    <property type="match status" value="1"/>
</dbReference>
<evidence type="ECO:0000256" key="4">
    <source>
        <dbReference type="PROSITE-ProRule" id="PRU00169"/>
    </source>
</evidence>